<evidence type="ECO:0000256" key="1">
    <source>
        <dbReference type="SAM" id="SignalP"/>
    </source>
</evidence>
<dbReference type="CDD" id="cd23992">
    <property type="entry name" value="PBP_GOBP"/>
    <property type="match status" value="1"/>
</dbReference>
<organism evidence="2 3">
    <name type="scientific">Psylliodes chrysocephalus</name>
    <dbReference type="NCBI Taxonomy" id="3402493"/>
    <lineage>
        <taxon>Eukaryota</taxon>
        <taxon>Metazoa</taxon>
        <taxon>Ecdysozoa</taxon>
        <taxon>Arthropoda</taxon>
        <taxon>Hexapoda</taxon>
        <taxon>Insecta</taxon>
        <taxon>Pterygota</taxon>
        <taxon>Neoptera</taxon>
        <taxon>Endopterygota</taxon>
        <taxon>Coleoptera</taxon>
        <taxon>Polyphaga</taxon>
        <taxon>Cucujiformia</taxon>
        <taxon>Chrysomeloidea</taxon>
        <taxon>Chrysomelidae</taxon>
        <taxon>Galerucinae</taxon>
        <taxon>Alticini</taxon>
        <taxon>Psylliodes</taxon>
    </lineage>
</organism>
<keyword evidence="1" id="KW-0732">Signal</keyword>
<accession>A0A9P0GAI8</accession>
<dbReference type="Gene3D" id="1.10.238.20">
    <property type="entry name" value="Pheromone/general odorant binding protein domain"/>
    <property type="match status" value="1"/>
</dbReference>
<reference evidence="2" key="1">
    <citation type="submission" date="2022-01" db="EMBL/GenBank/DDBJ databases">
        <authorList>
            <person name="King R."/>
        </authorList>
    </citation>
    <scope>NUCLEOTIDE SEQUENCE</scope>
</reference>
<dbReference type="GO" id="GO:0005549">
    <property type="term" value="F:odorant binding"/>
    <property type="evidence" value="ECO:0007669"/>
    <property type="project" value="InterPro"/>
</dbReference>
<evidence type="ECO:0000313" key="3">
    <source>
        <dbReference type="Proteomes" id="UP001153636"/>
    </source>
</evidence>
<dbReference type="InterPro" id="IPR006170">
    <property type="entry name" value="PBP/GOBP"/>
</dbReference>
<keyword evidence="3" id="KW-1185">Reference proteome</keyword>
<dbReference type="Pfam" id="PF01395">
    <property type="entry name" value="PBP_GOBP"/>
    <property type="match status" value="1"/>
</dbReference>
<dbReference type="EMBL" id="OV651814">
    <property type="protein sequence ID" value="CAH1106068.1"/>
    <property type="molecule type" value="Genomic_DNA"/>
</dbReference>
<protein>
    <submittedName>
        <fullName evidence="2">Uncharacterized protein</fullName>
    </submittedName>
</protein>
<dbReference type="AlphaFoldDB" id="A0A9P0GAI8"/>
<gene>
    <name evidence="2" type="ORF">PSYICH_LOCUS7784</name>
</gene>
<dbReference type="SMART" id="SM00708">
    <property type="entry name" value="PhBP"/>
    <property type="match status" value="1"/>
</dbReference>
<evidence type="ECO:0000313" key="2">
    <source>
        <dbReference type="EMBL" id="CAH1106068.1"/>
    </source>
</evidence>
<feature type="chain" id="PRO_5040237433" evidence="1">
    <location>
        <begin position="29"/>
        <end position="162"/>
    </location>
</feature>
<dbReference type="Proteomes" id="UP001153636">
    <property type="component" value="Chromosome 2"/>
</dbReference>
<dbReference type="InterPro" id="IPR036728">
    <property type="entry name" value="PBP_GOBP_sf"/>
</dbReference>
<dbReference type="SUPFAM" id="SSF47565">
    <property type="entry name" value="Insect pheromone/odorant-binding proteins"/>
    <property type="match status" value="1"/>
</dbReference>
<dbReference type="OrthoDB" id="8194670at2759"/>
<sequence length="162" mass="19111">MLFKKNMTYVHSLLVFSVILVLIKISEAGYSSYLSSVVRKCKRESGVGDELIHLSMMGKFKPDIDFKEYLYCFSKKVGLMNYDNSMKNDKLEHMAANILGDYSLAAHIREDCDNTLYDTLNTVYYTFKCYITRIREALLDDRMTSEEIEIDLRPYRKRHHRY</sequence>
<proteinExistence type="predicted"/>
<feature type="signal peptide" evidence="1">
    <location>
        <begin position="1"/>
        <end position="28"/>
    </location>
</feature>
<name>A0A9P0GAI8_9CUCU</name>